<name>A0A8B6CW64_MYTGA</name>
<comment type="caution">
    <text evidence="2">The sequence shown here is derived from an EMBL/GenBank/DDBJ whole genome shotgun (WGS) entry which is preliminary data.</text>
</comment>
<dbReference type="Proteomes" id="UP000596742">
    <property type="component" value="Unassembled WGS sequence"/>
</dbReference>
<dbReference type="AlphaFoldDB" id="A0A8B6CW64"/>
<dbReference type="PANTHER" id="PTHR24024:SF18">
    <property type="entry name" value="SHORT-CHAIN COLLAGEN C4-LIKE"/>
    <property type="match status" value="1"/>
</dbReference>
<gene>
    <name evidence="2" type="ORF">MGAL_10B048183</name>
</gene>
<sequence>MDHKPTCMHSSFKQDSIHKLYSDLLLFKPNKKEVANMFLSYLTAVIATAIVLVECHNCKDYDLSASDQSFLMKHYLRTSKKLVGLSTGEPAASGLTYVRWGKKGCPTGVEMVYTGQVGGNQYTHKGGGVTYLCLPNDPENGQPLSGANNQIFGGEYETTSSFRPSEMKSTLTNKDVPCAVCYQRKRSTVLMIPGRKTCYNGWTFEYTGYIMSDYKDYSNKEFVCVDKDAEPIDDTNKDENGALFYGVKTNCDTLRCPPYTNAVDVHCVVCTK</sequence>
<keyword evidence="3" id="KW-1185">Reference proteome</keyword>
<evidence type="ECO:0008006" key="4">
    <source>
        <dbReference type="Google" id="ProtNLM"/>
    </source>
</evidence>
<dbReference type="EMBL" id="UYJE01002530">
    <property type="protein sequence ID" value="VDI11541.1"/>
    <property type="molecule type" value="Genomic_DNA"/>
</dbReference>
<accession>A0A8B6CW64</accession>
<evidence type="ECO:0000313" key="2">
    <source>
        <dbReference type="EMBL" id="VDI11541.1"/>
    </source>
</evidence>
<keyword evidence="1" id="KW-1133">Transmembrane helix</keyword>
<dbReference type="GO" id="GO:0005615">
    <property type="term" value="C:extracellular space"/>
    <property type="evidence" value="ECO:0007669"/>
    <property type="project" value="TreeGrafter"/>
</dbReference>
<evidence type="ECO:0000256" key="1">
    <source>
        <dbReference type="SAM" id="Phobius"/>
    </source>
</evidence>
<organism evidence="2 3">
    <name type="scientific">Mytilus galloprovincialis</name>
    <name type="common">Mediterranean mussel</name>
    <dbReference type="NCBI Taxonomy" id="29158"/>
    <lineage>
        <taxon>Eukaryota</taxon>
        <taxon>Metazoa</taxon>
        <taxon>Spiralia</taxon>
        <taxon>Lophotrochozoa</taxon>
        <taxon>Mollusca</taxon>
        <taxon>Bivalvia</taxon>
        <taxon>Autobranchia</taxon>
        <taxon>Pteriomorphia</taxon>
        <taxon>Mytilida</taxon>
        <taxon>Mytiloidea</taxon>
        <taxon>Mytilidae</taxon>
        <taxon>Mytilinae</taxon>
        <taxon>Mytilus</taxon>
    </lineage>
</organism>
<proteinExistence type="predicted"/>
<evidence type="ECO:0000313" key="3">
    <source>
        <dbReference type="Proteomes" id="UP000596742"/>
    </source>
</evidence>
<dbReference type="InterPro" id="IPR051077">
    <property type="entry name" value="Ca-dependent_lectin"/>
</dbReference>
<feature type="transmembrane region" description="Helical" evidence="1">
    <location>
        <begin position="34"/>
        <end position="53"/>
    </location>
</feature>
<keyword evidence="1" id="KW-0812">Transmembrane</keyword>
<dbReference type="PANTHER" id="PTHR24024">
    <property type="entry name" value="PULMONARY SURFACTANT-ASSOCIATED PROTEIN A"/>
    <property type="match status" value="1"/>
</dbReference>
<dbReference type="OrthoDB" id="6086925at2759"/>
<keyword evidence="1" id="KW-0472">Membrane</keyword>
<protein>
    <recommendedName>
        <fullName evidence="4">Short-chain collagen C4-like</fullName>
    </recommendedName>
</protein>
<reference evidence="2" key="1">
    <citation type="submission" date="2018-11" db="EMBL/GenBank/DDBJ databases">
        <authorList>
            <person name="Alioto T."/>
            <person name="Alioto T."/>
        </authorList>
    </citation>
    <scope>NUCLEOTIDE SEQUENCE</scope>
</reference>